<dbReference type="PANTHER" id="PTHR15954:SF4">
    <property type="entry name" value="VACUOLAR PROTEIN SORTING-ASSOCIATED PROTEIN 51 HOMOLOG"/>
    <property type="match status" value="1"/>
</dbReference>
<feature type="region of interest" description="Disordered" evidence="4">
    <location>
        <begin position="621"/>
        <end position="645"/>
    </location>
</feature>
<keyword evidence="6" id="KW-1185">Reference proteome</keyword>
<gene>
    <name evidence="5" type="ORF">LAZ67_5000889</name>
</gene>
<protein>
    <recommendedName>
        <fullName evidence="2 3">Vacuolar protein sorting-associated protein 51 homolog</fullName>
    </recommendedName>
</protein>
<name>A0ABY6KIQ7_9ARAC</name>
<feature type="compositionally biased region" description="Low complexity" evidence="4">
    <location>
        <begin position="633"/>
        <end position="645"/>
    </location>
</feature>
<feature type="compositionally biased region" description="Basic and acidic residues" evidence="4">
    <location>
        <begin position="621"/>
        <end position="632"/>
    </location>
</feature>
<keyword evidence="3" id="KW-0653">Protein transport</keyword>
<evidence type="ECO:0000313" key="6">
    <source>
        <dbReference type="Proteomes" id="UP001235939"/>
    </source>
</evidence>
<evidence type="ECO:0000256" key="4">
    <source>
        <dbReference type="SAM" id="MobiDB-lite"/>
    </source>
</evidence>
<keyword evidence="3" id="KW-0813">Transport</keyword>
<dbReference type="Pfam" id="PF08700">
    <property type="entry name" value="VPS51_Exo84_N"/>
    <property type="match status" value="1"/>
</dbReference>
<keyword evidence="3" id="KW-0445">Lipid transport</keyword>
<evidence type="ECO:0000256" key="1">
    <source>
        <dbReference type="ARBA" id="ARBA00006080"/>
    </source>
</evidence>
<dbReference type="InterPro" id="IPR014812">
    <property type="entry name" value="Vps51"/>
</dbReference>
<dbReference type="PANTHER" id="PTHR15954">
    <property type="entry name" value="VACUOLAR PROTEIN SORTING-ASSOCIATED PROTEIN 51 HOMOLOG"/>
    <property type="match status" value="1"/>
</dbReference>
<reference evidence="5 6" key="1">
    <citation type="submission" date="2022-01" db="EMBL/GenBank/DDBJ databases">
        <title>A chromosomal length assembly of Cordylochernes scorpioides.</title>
        <authorList>
            <person name="Zeh D."/>
            <person name="Zeh J."/>
        </authorList>
    </citation>
    <scope>NUCLEOTIDE SEQUENCE [LARGE SCALE GENOMIC DNA]</scope>
    <source>
        <strain evidence="5">IN4F17</strain>
        <tissue evidence="5">Whole Body</tissue>
    </source>
</reference>
<dbReference type="Proteomes" id="UP001235939">
    <property type="component" value="Chromosome 05"/>
</dbReference>
<accession>A0ABY6KIQ7</accession>
<proteinExistence type="inferred from homology"/>
<sequence>MAENHIGNENPTDIVGSRSLINDRLNLSMPAMDILDPYDINCQDFNVDMYLTKMLNKTPLSDLIVMEKEYFKQIQTLDGEMQTLVYENYNKFIKASETIRQMKFDLEKMEQDMLVLQDKMGSIKHSSTNVYSTFKDNRQQITNLSGIHTTLQKLQFLFSLPKRLELALERGNYIQAVKTYTKSQKVLDQYLSMASFQGIQKDVNIIMDNLKVILKEGLQSKHITATKLTEYVDLLLQLGEPAEQLCDEFISQGVAKLNEDLAELKLHIEKQDTQDNIVNEDNPVSAPDILEFVDLGCNKFLSNLSLFYNCFQELFVNRSPNPGEKEAALTAKLNEFIKTVMNEYFDLFEKRIKVESGYGDNTLLVRALDRFYRRLQAGNKILKNNEFIEQAETIVMSTVKSKCQQCYTTLLQHLNSCITDTRHSLAVPEPEDLNKLLDQLENSVLDHLKITLHSLQTFIQPEVTFSLKPQFYENFTHSMVREGIVVAFFRHVHSLSTELTASMEVASPALLLVLAKLCLNFDSYAVSRMLLLVDEAFLIDDLSKLTSTPSLCAEAKVAAQRFLDHFVKVQGLGISQMVRKSMEGRDWMKCMEPTNVRAVMKRMVEELTSMDAVVGQLFEEGQRRDRSSDSSRRTFPYSSSSRLNRSSWSIGAPNNFDSNLLSNIQKLFVERIEIFGSVEFTKISVMTGIIKISLKTFLECVRHQTFTKYGVQQIQIDTHYLHLYLWRFVTDENVIHVLLDEVVGSTIHRCLDPQLLEPHLVEAICDRN</sequence>
<organism evidence="5 6">
    <name type="scientific">Cordylochernes scorpioides</name>
    <dbReference type="NCBI Taxonomy" id="51811"/>
    <lineage>
        <taxon>Eukaryota</taxon>
        <taxon>Metazoa</taxon>
        <taxon>Ecdysozoa</taxon>
        <taxon>Arthropoda</taxon>
        <taxon>Chelicerata</taxon>
        <taxon>Arachnida</taxon>
        <taxon>Pseudoscorpiones</taxon>
        <taxon>Cheliferoidea</taxon>
        <taxon>Chernetidae</taxon>
        <taxon>Cordylochernes</taxon>
    </lineage>
</organism>
<comment type="subcellular location">
    <subcellularLocation>
        <location evidence="3">Golgi apparatus</location>
        <location evidence="3">trans-Golgi network</location>
    </subcellularLocation>
</comment>
<keyword evidence="3" id="KW-0333">Golgi apparatus</keyword>
<evidence type="ECO:0000256" key="2">
    <source>
        <dbReference type="ARBA" id="ARBA00016122"/>
    </source>
</evidence>
<comment type="subunit">
    <text evidence="3">Component of the Golgi-associated retrograde protein (GARP) complex.</text>
</comment>
<comment type="function">
    <text evidence="3">Acts as component of the GARP complex that is involved in retrograde transport from early and late endosomes to the trans-Golgi network (TGN).</text>
</comment>
<comment type="similarity">
    <text evidence="1 3">Belongs to the VPS51 family.</text>
</comment>
<evidence type="ECO:0000313" key="5">
    <source>
        <dbReference type="EMBL" id="UYV67490.1"/>
    </source>
</evidence>
<dbReference type="EMBL" id="CP092867">
    <property type="protein sequence ID" value="UYV67490.1"/>
    <property type="molecule type" value="Genomic_DNA"/>
</dbReference>
<evidence type="ECO:0000256" key="3">
    <source>
        <dbReference type="RuleBase" id="RU368010"/>
    </source>
</evidence>